<dbReference type="OrthoDB" id="7490433at2759"/>
<dbReference type="InterPro" id="IPR013783">
    <property type="entry name" value="Ig-like_fold"/>
</dbReference>
<feature type="signal peptide" evidence="1">
    <location>
        <begin position="1"/>
        <end position="19"/>
    </location>
</feature>
<dbReference type="EnsemblMetazoa" id="XM_030978533">
    <property type="protein sequence ID" value="XP_030834393"/>
    <property type="gene ID" value="LOC105441778"/>
</dbReference>
<sequence>MATSALELFLIALVYIVQTETNAQVIPLPVELHTTVYLPCSCPICPESTSGVQWYRSSNQNTFIQDGEALAWWSEGITGGSQGFGIKDDFSMTIVSVNLIDQHEQELYRCIVTPYGGAAECEHDVKLELYAKPESSPVIKYIRHNNGFNVTCSISNVFPMTFPIFTTKEGKRTASNNSDGTYNTAVTHLFPANEKDTTIECLYSALNFKSIASLGLFIVDDDILGQPEDENTTEKNKTRDVTLCQNKDKNKLQYFEHIYRIEGDNLEKIITRGHVEGQRRRCKPKVRWADGIKEITGMNICTAHRYTQDRRGWNVIIDMVTSVIHDS</sequence>
<dbReference type="KEGG" id="spu:105441778"/>
<accession>A0A7M7SVG7</accession>
<organism evidence="2 3">
    <name type="scientific">Strongylocentrotus purpuratus</name>
    <name type="common">Purple sea urchin</name>
    <dbReference type="NCBI Taxonomy" id="7668"/>
    <lineage>
        <taxon>Eukaryota</taxon>
        <taxon>Metazoa</taxon>
        <taxon>Echinodermata</taxon>
        <taxon>Eleutherozoa</taxon>
        <taxon>Echinozoa</taxon>
        <taxon>Echinoidea</taxon>
        <taxon>Euechinoidea</taxon>
        <taxon>Echinacea</taxon>
        <taxon>Camarodonta</taxon>
        <taxon>Echinidea</taxon>
        <taxon>Strongylocentrotidae</taxon>
        <taxon>Strongylocentrotus</taxon>
    </lineage>
</organism>
<reference evidence="3" key="1">
    <citation type="submission" date="2015-02" db="EMBL/GenBank/DDBJ databases">
        <title>Genome sequencing for Strongylocentrotus purpuratus.</title>
        <authorList>
            <person name="Murali S."/>
            <person name="Liu Y."/>
            <person name="Vee V."/>
            <person name="English A."/>
            <person name="Wang M."/>
            <person name="Skinner E."/>
            <person name="Han Y."/>
            <person name="Muzny D.M."/>
            <person name="Worley K.C."/>
            <person name="Gibbs R.A."/>
        </authorList>
    </citation>
    <scope>NUCLEOTIDE SEQUENCE</scope>
</reference>
<proteinExistence type="predicted"/>
<protein>
    <recommendedName>
        <fullName evidence="4">Ig-like domain-containing protein</fullName>
    </recommendedName>
</protein>
<dbReference type="Proteomes" id="UP000007110">
    <property type="component" value="Unassembled WGS sequence"/>
</dbReference>
<evidence type="ECO:0000313" key="3">
    <source>
        <dbReference type="Proteomes" id="UP000007110"/>
    </source>
</evidence>
<dbReference type="SUPFAM" id="SSF48726">
    <property type="entry name" value="Immunoglobulin"/>
    <property type="match status" value="1"/>
</dbReference>
<keyword evidence="1" id="KW-0732">Signal</keyword>
<dbReference type="InParanoid" id="A0A7M7SVG7"/>
<dbReference type="GeneID" id="105441778"/>
<name>A0A7M7SVG7_STRPU</name>
<reference evidence="2" key="2">
    <citation type="submission" date="2021-01" db="UniProtKB">
        <authorList>
            <consortium name="EnsemblMetazoa"/>
        </authorList>
    </citation>
    <scope>IDENTIFICATION</scope>
</reference>
<dbReference type="AlphaFoldDB" id="A0A7M7SVG7"/>
<evidence type="ECO:0000256" key="1">
    <source>
        <dbReference type="SAM" id="SignalP"/>
    </source>
</evidence>
<feature type="chain" id="PRO_5029783184" description="Ig-like domain-containing protein" evidence="1">
    <location>
        <begin position="20"/>
        <end position="327"/>
    </location>
</feature>
<evidence type="ECO:0000313" key="2">
    <source>
        <dbReference type="EnsemblMetazoa" id="XP_030834393"/>
    </source>
</evidence>
<dbReference type="InterPro" id="IPR036179">
    <property type="entry name" value="Ig-like_dom_sf"/>
</dbReference>
<evidence type="ECO:0008006" key="4">
    <source>
        <dbReference type="Google" id="ProtNLM"/>
    </source>
</evidence>
<dbReference type="RefSeq" id="XP_030834393.1">
    <property type="nucleotide sequence ID" value="XM_030978533.1"/>
</dbReference>
<keyword evidence="3" id="KW-1185">Reference proteome</keyword>
<dbReference type="Gene3D" id="2.60.40.10">
    <property type="entry name" value="Immunoglobulins"/>
    <property type="match status" value="1"/>
</dbReference>